<protein>
    <submittedName>
        <fullName evidence="5">Uncharacterized protein</fullName>
    </submittedName>
</protein>
<evidence type="ECO:0000313" key="6">
    <source>
        <dbReference type="Proteomes" id="UP000546257"/>
    </source>
</evidence>
<reference evidence="5 6" key="1">
    <citation type="submission" date="2020-08" db="EMBL/GenBank/DDBJ databases">
        <authorList>
            <person name="Seo M.-J."/>
        </authorList>
    </citation>
    <scope>NUCLEOTIDE SEQUENCE [LARGE SCALE GENOMIC DNA]</scope>
    <source>
        <strain evidence="5 6">MBLA0160</strain>
    </source>
</reference>
<dbReference type="Pfam" id="PF26238">
    <property type="entry name" value="DUF8054_M"/>
    <property type="match status" value="1"/>
</dbReference>
<sequence length="287" mass="29850">MRVLSIRRPEHTGENRCWPCTAVNVVIVAALAVVAAVVSPILAVGTAVAGLFLVGVRGYLIPGTPRFAPAVVARLPGGEALFHDAGSRESGSLGGDRSDDPTAADDGDANTDGDEPADPPAGDELLDRLVDAGVLDADGERVAPTAEFEERWHAEMAALRGADTDALADAALEFSPATESHAVRQDGDEWVALSSGAEHAFEETWLSRPVAVAEIGGARAAADFVDDDTALAAAQTCRLFLSACPDCGTALERGTEVDCCGGYRGTNEVPAETLVCPSCEVRVYTFE</sequence>
<gene>
    <name evidence="5" type="ORF">H5V44_11830</name>
</gene>
<evidence type="ECO:0000313" key="5">
    <source>
        <dbReference type="EMBL" id="MBB6646965.1"/>
    </source>
</evidence>
<dbReference type="InterPro" id="IPR058674">
    <property type="entry name" value="DUF8054_N"/>
</dbReference>
<dbReference type="AlphaFoldDB" id="A0A7J9SJ63"/>
<dbReference type="Proteomes" id="UP000546257">
    <property type="component" value="Unassembled WGS sequence"/>
</dbReference>
<evidence type="ECO:0000259" key="4">
    <source>
        <dbReference type="Pfam" id="PF26238"/>
    </source>
</evidence>
<keyword evidence="2" id="KW-1133">Transmembrane helix</keyword>
<dbReference type="InterPro" id="IPR058775">
    <property type="entry name" value="DUF8054_M"/>
</dbReference>
<evidence type="ECO:0000256" key="2">
    <source>
        <dbReference type="SAM" id="Phobius"/>
    </source>
</evidence>
<keyword evidence="2" id="KW-0472">Membrane</keyword>
<dbReference type="RefSeq" id="WP_185193344.1">
    <property type="nucleotide sequence ID" value="NZ_JACKXD010000004.1"/>
</dbReference>
<keyword evidence="2" id="KW-0812">Transmembrane</keyword>
<organism evidence="5 6">
    <name type="scientific">Halobellus ruber</name>
    <dbReference type="NCBI Taxonomy" id="2761102"/>
    <lineage>
        <taxon>Archaea</taxon>
        <taxon>Methanobacteriati</taxon>
        <taxon>Methanobacteriota</taxon>
        <taxon>Stenosarchaea group</taxon>
        <taxon>Halobacteria</taxon>
        <taxon>Halobacteriales</taxon>
        <taxon>Haloferacaceae</taxon>
        <taxon>Halobellus</taxon>
    </lineage>
</organism>
<feature type="transmembrane region" description="Helical" evidence="2">
    <location>
        <begin position="21"/>
        <end position="54"/>
    </location>
</feature>
<feature type="domain" description="DUF8054" evidence="3">
    <location>
        <begin position="5"/>
        <end position="73"/>
    </location>
</feature>
<dbReference type="EMBL" id="JACKXD010000004">
    <property type="protein sequence ID" value="MBB6646965.1"/>
    <property type="molecule type" value="Genomic_DNA"/>
</dbReference>
<comment type="caution">
    <text evidence="5">The sequence shown here is derived from an EMBL/GenBank/DDBJ whole genome shotgun (WGS) entry which is preliminary data.</text>
</comment>
<proteinExistence type="predicted"/>
<keyword evidence="6" id="KW-1185">Reference proteome</keyword>
<evidence type="ECO:0000256" key="1">
    <source>
        <dbReference type="SAM" id="MobiDB-lite"/>
    </source>
</evidence>
<accession>A0A7J9SJ63</accession>
<feature type="domain" description="DUF8054" evidence="4">
    <location>
        <begin position="127"/>
        <end position="235"/>
    </location>
</feature>
<evidence type="ECO:0000259" key="3">
    <source>
        <dbReference type="Pfam" id="PF26236"/>
    </source>
</evidence>
<feature type="compositionally biased region" description="Acidic residues" evidence="1">
    <location>
        <begin position="102"/>
        <end position="117"/>
    </location>
</feature>
<feature type="region of interest" description="Disordered" evidence="1">
    <location>
        <begin position="84"/>
        <end position="124"/>
    </location>
</feature>
<dbReference type="Pfam" id="PF26236">
    <property type="entry name" value="DUF8054_N"/>
    <property type="match status" value="1"/>
</dbReference>
<name>A0A7J9SJ63_9EURY</name>